<dbReference type="Pfam" id="PF00588">
    <property type="entry name" value="SpoU_methylase"/>
    <property type="match status" value="1"/>
</dbReference>
<sequence>MSTERPVPFLDNARSDRVKHVAGLGGRSAVRRRQGLFLAEGPQTVREALKAETGQLQAKTPSASQRRASWRPGCVIDQLYWTSELESSDPALFGLVQDVVRRRNVYAAEISQDVLEAMSDTQSPQSILAVCAIPEQPEQLDLAGLHLVAVLCRVQDPGNVGTIIRVADAVGADGVFLTSGSVDPFSPKVVRSTAGSLFHLPVLSRLDIGELAPELSATGMKLLAADGYGQTTLDMLSEAQLADPTAWMFGNEAQGLSDDERHLAVQSIAVPMYGQAESLNVATAATVCMYASAMQYHSAS</sequence>
<proteinExistence type="inferred from homology"/>
<dbReference type="Proteomes" id="UP001224674">
    <property type="component" value="Chromosome"/>
</dbReference>
<dbReference type="SMART" id="SM00967">
    <property type="entry name" value="SpoU_sub_bind"/>
    <property type="match status" value="1"/>
</dbReference>
<keyword evidence="3" id="KW-0808">Transferase</keyword>
<dbReference type="GO" id="GO:0005737">
    <property type="term" value="C:cytoplasm"/>
    <property type="evidence" value="ECO:0007669"/>
    <property type="project" value="UniProtKB-ARBA"/>
</dbReference>
<dbReference type="SUPFAM" id="SSF75217">
    <property type="entry name" value="alpha/beta knot"/>
    <property type="match status" value="1"/>
</dbReference>
<dbReference type="Gene3D" id="3.30.1330.30">
    <property type="match status" value="1"/>
</dbReference>
<evidence type="ECO:0000256" key="2">
    <source>
        <dbReference type="ARBA" id="ARBA00022603"/>
    </source>
</evidence>
<name>A0AAJ6AIH9_9MICC</name>
<accession>A0AAJ6AIH9</accession>
<dbReference type="InterPro" id="IPR053888">
    <property type="entry name" value="MRM3-like_sub_bind"/>
</dbReference>
<dbReference type="Gene3D" id="3.40.1280.10">
    <property type="match status" value="1"/>
</dbReference>
<organism evidence="5 6">
    <name type="scientific">Auritidibacter ignavus</name>
    <dbReference type="NCBI Taxonomy" id="678932"/>
    <lineage>
        <taxon>Bacteria</taxon>
        <taxon>Bacillati</taxon>
        <taxon>Actinomycetota</taxon>
        <taxon>Actinomycetes</taxon>
        <taxon>Micrococcales</taxon>
        <taxon>Micrococcaceae</taxon>
        <taxon>Auritidibacter</taxon>
    </lineage>
</organism>
<keyword evidence="6" id="KW-1185">Reference proteome</keyword>
<dbReference type="GO" id="GO:0006396">
    <property type="term" value="P:RNA processing"/>
    <property type="evidence" value="ECO:0007669"/>
    <property type="project" value="InterPro"/>
</dbReference>
<dbReference type="InterPro" id="IPR013123">
    <property type="entry name" value="SpoU_subst-bd"/>
</dbReference>
<dbReference type="SUPFAM" id="SSF55315">
    <property type="entry name" value="L30e-like"/>
    <property type="match status" value="1"/>
</dbReference>
<dbReference type="CDD" id="cd18095">
    <property type="entry name" value="SpoU-like_rRNA-MTase"/>
    <property type="match status" value="1"/>
</dbReference>
<comment type="similarity">
    <text evidence="1">Belongs to the class IV-like SAM-binding methyltransferase superfamily. RNA methyltransferase TrmH family.</text>
</comment>
<dbReference type="InterPro" id="IPR051259">
    <property type="entry name" value="rRNA_Methyltransferase"/>
</dbReference>
<feature type="domain" description="RNA 2-O ribose methyltransferase substrate binding" evidence="4">
    <location>
        <begin position="38"/>
        <end position="137"/>
    </location>
</feature>
<protein>
    <submittedName>
        <fullName evidence="5">RNA methyltransferase</fullName>
    </submittedName>
</protein>
<gene>
    <name evidence="5" type="ORF">QDX21_00425</name>
</gene>
<dbReference type="Pfam" id="PF22435">
    <property type="entry name" value="MRM3-like_sub_bind"/>
    <property type="match status" value="1"/>
</dbReference>
<dbReference type="InterPro" id="IPR029064">
    <property type="entry name" value="Ribosomal_eL30-like_sf"/>
</dbReference>
<dbReference type="AlphaFoldDB" id="A0AAJ6AIH9"/>
<evidence type="ECO:0000256" key="3">
    <source>
        <dbReference type="ARBA" id="ARBA00022679"/>
    </source>
</evidence>
<keyword evidence="2 5" id="KW-0489">Methyltransferase</keyword>
<dbReference type="RefSeq" id="WP_110098617.1">
    <property type="nucleotide sequence ID" value="NZ_CP122562.1"/>
</dbReference>
<evidence type="ECO:0000313" key="5">
    <source>
        <dbReference type="EMBL" id="WGH93322.1"/>
    </source>
</evidence>
<dbReference type="GO" id="GO:0008173">
    <property type="term" value="F:RNA methyltransferase activity"/>
    <property type="evidence" value="ECO:0007669"/>
    <property type="project" value="InterPro"/>
</dbReference>
<dbReference type="InterPro" id="IPR029026">
    <property type="entry name" value="tRNA_m1G_MTases_N"/>
</dbReference>
<dbReference type="PANTHER" id="PTHR43191">
    <property type="entry name" value="RRNA METHYLTRANSFERASE 3"/>
    <property type="match status" value="1"/>
</dbReference>
<dbReference type="InterPro" id="IPR029028">
    <property type="entry name" value="Alpha/beta_knot_MTases"/>
</dbReference>
<reference evidence="5 6" key="1">
    <citation type="submission" date="2023-03" db="EMBL/GenBank/DDBJ databases">
        <title>Complete genome sequences of several Auritidibacter ignavus strains isolated from ear infections.</title>
        <authorList>
            <person name="Baehr T."/>
            <person name="Baumhoegger A.M."/>
        </authorList>
    </citation>
    <scope>NUCLEOTIDE SEQUENCE [LARGE SCALE GENOMIC DNA]</scope>
    <source>
        <strain evidence="5 6">BABAE-6</strain>
    </source>
</reference>
<evidence type="ECO:0000313" key="6">
    <source>
        <dbReference type="Proteomes" id="UP001224674"/>
    </source>
</evidence>
<dbReference type="GO" id="GO:0003723">
    <property type="term" value="F:RNA binding"/>
    <property type="evidence" value="ECO:0007669"/>
    <property type="project" value="InterPro"/>
</dbReference>
<dbReference type="PANTHER" id="PTHR43191:SF2">
    <property type="entry name" value="RRNA METHYLTRANSFERASE 3, MITOCHONDRIAL"/>
    <property type="match status" value="1"/>
</dbReference>
<evidence type="ECO:0000259" key="4">
    <source>
        <dbReference type="SMART" id="SM00967"/>
    </source>
</evidence>
<dbReference type="EMBL" id="CP122566">
    <property type="protein sequence ID" value="WGH93322.1"/>
    <property type="molecule type" value="Genomic_DNA"/>
</dbReference>
<evidence type="ECO:0000256" key="1">
    <source>
        <dbReference type="ARBA" id="ARBA00007228"/>
    </source>
</evidence>
<dbReference type="InterPro" id="IPR001537">
    <property type="entry name" value="SpoU_MeTrfase"/>
</dbReference>
<dbReference type="GO" id="GO:0032259">
    <property type="term" value="P:methylation"/>
    <property type="evidence" value="ECO:0007669"/>
    <property type="project" value="UniProtKB-KW"/>
</dbReference>